<gene>
    <name evidence="2" type="ORF">A6122_2723</name>
</gene>
<dbReference type="PANTHER" id="PTHR33993:SF1">
    <property type="entry name" value="GLYOXALASE FAMILY PROTEIN"/>
    <property type="match status" value="1"/>
</dbReference>
<dbReference type="SUPFAM" id="SSF54593">
    <property type="entry name" value="Glyoxalase/Bleomycin resistance protein/Dihydroxybiphenyl dioxygenase"/>
    <property type="match status" value="1"/>
</dbReference>
<dbReference type="AlphaFoldDB" id="A0A160KVU6"/>
<proteinExistence type="predicted"/>
<dbReference type="PANTHER" id="PTHR33993">
    <property type="entry name" value="GLYOXALASE-RELATED"/>
    <property type="match status" value="1"/>
</dbReference>
<dbReference type="Gene3D" id="3.10.180.10">
    <property type="entry name" value="2,3-Dihydroxybiphenyl 1,2-Dioxygenase, domain 1"/>
    <property type="match status" value="1"/>
</dbReference>
<dbReference type="OrthoDB" id="485032at2"/>
<dbReference type="KEGG" id="rtn:A6122_2723"/>
<dbReference type="Pfam" id="PF00903">
    <property type="entry name" value="Glyoxalase"/>
    <property type="match status" value="1"/>
</dbReference>
<name>A0A160KVU6_9MICO</name>
<evidence type="ECO:0000313" key="3">
    <source>
        <dbReference type="Proteomes" id="UP000077071"/>
    </source>
</evidence>
<reference evidence="2 3" key="1">
    <citation type="submission" date="2016-05" db="EMBL/GenBank/DDBJ databases">
        <title>Complete genome sequence of Rathayibacter tritici NCPPB 1953.</title>
        <authorList>
            <person name="Park J."/>
            <person name="Lee H.-H."/>
            <person name="Lee S.-W."/>
            <person name="Seo Y.-S."/>
        </authorList>
    </citation>
    <scope>NUCLEOTIDE SEQUENCE [LARGE SCALE GENOMIC DNA]</scope>
    <source>
        <strain evidence="2 3">NCPPB 1953</strain>
    </source>
</reference>
<dbReference type="InterPro" id="IPR004360">
    <property type="entry name" value="Glyas_Fos-R_dOase_dom"/>
</dbReference>
<keyword evidence="3" id="KW-1185">Reference proteome</keyword>
<feature type="domain" description="VOC" evidence="1">
    <location>
        <begin position="4"/>
        <end position="115"/>
    </location>
</feature>
<dbReference type="InterPro" id="IPR052164">
    <property type="entry name" value="Anthracycline_SecMetBiosynth"/>
</dbReference>
<evidence type="ECO:0000259" key="1">
    <source>
        <dbReference type="PROSITE" id="PS51819"/>
    </source>
</evidence>
<organism evidence="2 3">
    <name type="scientific">Rathayibacter tritici</name>
    <dbReference type="NCBI Taxonomy" id="33888"/>
    <lineage>
        <taxon>Bacteria</taxon>
        <taxon>Bacillati</taxon>
        <taxon>Actinomycetota</taxon>
        <taxon>Actinomycetes</taxon>
        <taxon>Micrococcales</taxon>
        <taxon>Microbacteriaceae</taxon>
        <taxon>Rathayibacter</taxon>
    </lineage>
</organism>
<sequence length="118" mass="12783">MASGVATVWVPVTDMERAVAFYRDTLGLEVKDTSADWSELDAGGLMIGLNARESATVAEQGGAVISFQPDGSIEEELERLTARGASIEGEISDHEWGRIFPFKDSEGNDLQFYSPPQS</sequence>
<dbReference type="InterPro" id="IPR037523">
    <property type="entry name" value="VOC_core"/>
</dbReference>
<dbReference type="PROSITE" id="PS51819">
    <property type="entry name" value="VOC"/>
    <property type="match status" value="1"/>
</dbReference>
<dbReference type="EMBL" id="CP015515">
    <property type="protein sequence ID" value="AND17834.1"/>
    <property type="molecule type" value="Genomic_DNA"/>
</dbReference>
<protein>
    <recommendedName>
        <fullName evidence="1">VOC domain-containing protein</fullName>
    </recommendedName>
</protein>
<evidence type="ECO:0000313" key="2">
    <source>
        <dbReference type="EMBL" id="AND17834.1"/>
    </source>
</evidence>
<dbReference type="STRING" id="33888.A6122_2723"/>
<dbReference type="PATRIC" id="fig|33888.3.peg.3057"/>
<accession>A0A160KVU6</accession>
<dbReference type="Proteomes" id="UP000077071">
    <property type="component" value="Chromosome"/>
</dbReference>
<dbReference type="InterPro" id="IPR029068">
    <property type="entry name" value="Glyas_Bleomycin-R_OHBP_Dase"/>
</dbReference>
<dbReference type="RefSeq" id="WP_068256220.1">
    <property type="nucleotide sequence ID" value="NZ_CP015515.1"/>
</dbReference>